<feature type="domain" description="MAM" evidence="16">
    <location>
        <begin position="379"/>
        <end position="525"/>
    </location>
</feature>
<evidence type="ECO:0000259" key="15">
    <source>
        <dbReference type="PROSITE" id="PS50026"/>
    </source>
</evidence>
<evidence type="ECO:0000256" key="2">
    <source>
        <dbReference type="ARBA" id="ARBA00009738"/>
    </source>
</evidence>
<dbReference type="SMART" id="SM00181">
    <property type="entry name" value="EGF"/>
    <property type="match status" value="5"/>
</dbReference>
<evidence type="ECO:0000259" key="16">
    <source>
        <dbReference type="PROSITE" id="PS50060"/>
    </source>
</evidence>
<dbReference type="Ensembl" id="ENSACOT00000014953.1">
    <property type="protein sequence ID" value="ENSACOP00000014445.1"/>
    <property type="gene ID" value="ENSACOG00000009971.1"/>
</dbReference>
<dbReference type="SUPFAM" id="SSF49899">
    <property type="entry name" value="Concanavalin A-like lectins/glucanases"/>
    <property type="match status" value="1"/>
</dbReference>
<dbReference type="FunFam" id="2.10.25.10:FF:000476">
    <property type="entry name" value="nephronectin isoform X1"/>
    <property type="match status" value="1"/>
</dbReference>
<dbReference type="PANTHER" id="PTHR24050">
    <property type="entry name" value="PA14 DOMAIN-CONTAINING PROTEIN"/>
    <property type="match status" value="1"/>
</dbReference>
<dbReference type="InterPro" id="IPR000152">
    <property type="entry name" value="EGF-type_Asp/Asn_hydroxyl_site"/>
</dbReference>
<dbReference type="InterPro" id="IPR009030">
    <property type="entry name" value="Growth_fac_rcpt_cys_sf"/>
</dbReference>
<evidence type="ECO:0000313" key="18">
    <source>
        <dbReference type="Proteomes" id="UP000694522"/>
    </source>
</evidence>
<protein>
    <submittedName>
        <fullName evidence="17">EGF like domain multiple 6</fullName>
    </submittedName>
</protein>
<dbReference type="SMART" id="SM00179">
    <property type="entry name" value="EGF_CA"/>
    <property type="match status" value="3"/>
</dbReference>
<keyword evidence="8" id="KW-0677">Repeat</keyword>
<evidence type="ECO:0000256" key="10">
    <source>
        <dbReference type="ARBA" id="ARBA00022837"/>
    </source>
</evidence>
<dbReference type="PANTHER" id="PTHR24050:SF24">
    <property type="entry name" value="EPIDERMAL GROWTH FACTOR-LIKE PROTEIN 6"/>
    <property type="match status" value="1"/>
</dbReference>
<dbReference type="GO" id="GO:0007155">
    <property type="term" value="P:cell adhesion"/>
    <property type="evidence" value="ECO:0007669"/>
    <property type="project" value="UniProtKB-KW"/>
</dbReference>
<evidence type="ECO:0000256" key="4">
    <source>
        <dbReference type="ARBA" id="ARBA00022525"/>
    </source>
</evidence>
<comment type="subcellular location">
    <subcellularLocation>
        <location evidence="1">Secreted</location>
        <location evidence="1">Extracellular space</location>
        <location evidence="1">Extracellular matrix</location>
    </subcellularLocation>
</comment>
<sequence>FSEAYGWLSGLQAHIPGVCHYGSRLDCCYGWKKNSKGQCEAICGHGCKYGECMGPNKCKCFLGFTGKTCNQDLNECGLKPRPCEHRCMNTHGSYKCYCLNGYMLMPDGTCASSRTCAMVNCQYGCEEVKGEVQCLCPSGGLQLGPNGRTCIDIDECSSTGKAVCSHNRRCINTFGSYYCKCQLGYELKFVSGRYDCVDVNECVTNTHRCNLHAECLNTEGSFKCKCKQGYRGSGFDCAVIPEKSAKEIARIPGTAKDTIKKLLAHKNSVKKQETIKNAIPEAVVTPSSKTQLQLLDYKGRVDLGGSYSEEEKQTEATEEEEAEESDEEENEDFENQINHQQRLRGDVFSVFNYLSKGYMEGTARLFLKIYCSRTKSNIFDCSFSRGVCDWKQDADDDFDWNPADRDKGDGYYMAVPGFVGHKRDMGRLNLLLTNLKPKSSYCLIFSYRLAGERVGKLRVFLANKKPAPVWEENKGKDEKWRTGKVEIFQGAETTNSVTFESERGKGKTGEIGVDNVILISGLCPEDT</sequence>
<dbReference type="SMART" id="SM00137">
    <property type="entry name" value="MAM"/>
    <property type="match status" value="1"/>
</dbReference>
<dbReference type="InterPro" id="IPR000998">
    <property type="entry name" value="MAM_dom"/>
</dbReference>
<dbReference type="SUPFAM" id="SSF57184">
    <property type="entry name" value="Growth factor receptor domain"/>
    <property type="match status" value="1"/>
</dbReference>
<evidence type="ECO:0000256" key="1">
    <source>
        <dbReference type="ARBA" id="ARBA00004498"/>
    </source>
</evidence>
<feature type="compositionally biased region" description="Acidic residues" evidence="14">
    <location>
        <begin position="316"/>
        <end position="334"/>
    </location>
</feature>
<dbReference type="PROSITE" id="PS50026">
    <property type="entry name" value="EGF_3"/>
    <property type="match status" value="3"/>
</dbReference>
<keyword evidence="18" id="KW-1185">Reference proteome</keyword>
<dbReference type="AlphaFoldDB" id="A0A8B9FXE6"/>
<dbReference type="CDD" id="cd06263">
    <property type="entry name" value="MAM"/>
    <property type="match status" value="1"/>
</dbReference>
<evidence type="ECO:0000256" key="11">
    <source>
        <dbReference type="ARBA" id="ARBA00022889"/>
    </source>
</evidence>
<evidence type="ECO:0000256" key="12">
    <source>
        <dbReference type="ARBA" id="ARBA00023157"/>
    </source>
</evidence>
<keyword evidence="5" id="KW-0272">Extracellular matrix</keyword>
<dbReference type="GO" id="GO:0005509">
    <property type="term" value="F:calcium ion binding"/>
    <property type="evidence" value="ECO:0007669"/>
    <property type="project" value="InterPro"/>
</dbReference>
<keyword evidence="9" id="KW-0221">Differentiation</keyword>
<reference evidence="17" key="2">
    <citation type="submission" date="2025-09" db="UniProtKB">
        <authorList>
            <consortium name="Ensembl"/>
        </authorList>
    </citation>
    <scope>IDENTIFICATION</scope>
</reference>
<keyword evidence="12" id="KW-1015">Disulfide bond</keyword>
<keyword evidence="3" id="KW-0217">Developmental protein</keyword>
<evidence type="ECO:0000256" key="5">
    <source>
        <dbReference type="ARBA" id="ARBA00022530"/>
    </source>
</evidence>
<comment type="caution">
    <text evidence="13">Lacks conserved residue(s) required for the propagation of feature annotation.</text>
</comment>
<keyword evidence="7" id="KW-0732">Signal</keyword>
<dbReference type="InterPro" id="IPR013320">
    <property type="entry name" value="ConA-like_dom_sf"/>
</dbReference>
<comment type="similarity">
    <text evidence="2">Belongs to the nephronectin family.</text>
</comment>
<organism evidence="17 18">
    <name type="scientific">Amazona collaria</name>
    <name type="common">yellow-billed parrot</name>
    <dbReference type="NCBI Taxonomy" id="241587"/>
    <lineage>
        <taxon>Eukaryota</taxon>
        <taxon>Metazoa</taxon>
        <taxon>Chordata</taxon>
        <taxon>Craniata</taxon>
        <taxon>Vertebrata</taxon>
        <taxon>Euteleostomi</taxon>
        <taxon>Archelosauria</taxon>
        <taxon>Archosauria</taxon>
        <taxon>Dinosauria</taxon>
        <taxon>Saurischia</taxon>
        <taxon>Theropoda</taxon>
        <taxon>Coelurosauria</taxon>
        <taxon>Aves</taxon>
        <taxon>Neognathae</taxon>
        <taxon>Neoaves</taxon>
        <taxon>Telluraves</taxon>
        <taxon>Australaves</taxon>
        <taxon>Psittaciformes</taxon>
        <taxon>Psittacidae</taxon>
        <taxon>Amazona</taxon>
    </lineage>
</organism>
<dbReference type="InterPro" id="IPR049883">
    <property type="entry name" value="NOTCH1_EGF-like"/>
</dbReference>
<dbReference type="FunFam" id="2.10.25.10:FF:000187">
    <property type="entry name" value="nephronectin isoform X1"/>
    <property type="match status" value="1"/>
</dbReference>
<dbReference type="Pfam" id="PF07645">
    <property type="entry name" value="EGF_CA"/>
    <property type="match status" value="3"/>
</dbReference>
<dbReference type="FunFam" id="2.10.25.10:FF:000038">
    <property type="entry name" value="Fibrillin 2"/>
    <property type="match status" value="1"/>
</dbReference>
<dbReference type="Gene3D" id="2.10.25.10">
    <property type="entry name" value="Laminin"/>
    <property type="match status" value="5"/>
</dbReference>
<evidence type="ECO:0000256" key="6">
    <source>
        <dbReference type="ARBA" id="ARBA00022536"/>
    </source>
</evidence>
<feature type="region of interest" description="Disordered" evidence="14">
    <location>
        <begin position="306"/>
        <end position="338"/>
    </location>
</feature>
<dbReference type="PROSITE" id="PS01187">
    <property type="entry name" value="EGF_CA"/>
    <property type="match status" value="1"/>
</dbReference>
<evidence type="ECO:0000256" key="3">
    <source>
        <dbReference type="ARBA" id="ARBA00022473"/>
    </source>
</evidence>
<evidence type="ECO:0000256" key="7">
    <source>
        <dbReference type="ARBA" id="ARBA00022729"/>
    </source>
</evidence>
<accession>A0A8B9FXE6</accession>
<dbReference type="PROSITE" id="PS01186">
    <property type="entry name" value="EGF_2"/>
    <property type="match status" value="1"/>
</dbReference>
<dbReference type="PROSITE" id="PS00010">
    <property type="entry name" value="ASX_HYDROXYL"/>
    <property type="match status" value="3"/>
</dbReference>
<feature type="domain" description="EGF-like" evidence="15">
    <location>
        <begin position="72"/>
        <end position="111"/>
    </location>
</feature>
<name>A0A8B9FXE6_9PSIT</name>
<evidence type="ECO:0000256" key="8">
    <source>
        <dbReference type="ARBA" id="ARBA00022737"/>
    </source>
</evidence>
<keyword evidence="10" id="KW-0106">Calcium</keyword>
<dbReference type="Proteomes" id="UP000694522">
    <property type="component" value="Unplaced"/>
</dbReference>
<keyword evidence="4" id="KW-0964">Secreted</keyword>
<dbReference type="GO" id="GO:0030154">
    <property type="term" value="P:cell differentiation"/>
    <property type="evidence" value="ECO:0007669"/>
    <property type="project" value="UniProtKB-KW"/>
</dbReference>
<dbReference type="Gene3D" id="2.60.120.200">
    <property type="match status" value="1"/>
</dbReference>
<dbReference type="CDD" id="cd00054">
    <property type="entry name" value="EGF_CA"/>
    <property type="match status" value="2"/>
</dbReference>
<feature type="domain" description="EGF-like" evidence="15">
    <location>
        <begin position="198"/>
        <end position="236"/>
    </location>
</feature>
<evidence type="ECO:0000256" key="14">
    <source>
        <dbReference type="SAM" id="MobiDB-lite"/>
    </source>
</evidence>
<keyword evidence="11" id="KW-0130">Cell adhesion</keyword>
<reference evidence="17" key="1">
    <citation type="submission" date="2025-08" db="UniProtKB">
        <authorList>
            <consortium name="Ensembl"/>
        </authorList>
    </citation>
    <scope>IDENTIFICATION</scope>
</reference>
<evidence type="ECO:0000256" key="9">
    <source>
        <dbReference type="ARBA" id="ARBA00022782"/>
    </source>
</evidence>
<evidence type="ECO:0000256" key="13">
    <source>
        <dbReference type="PROSITE-ProRule" id="PRU00076"/>
    </source>
</evidence>
<dbReference type="InterPro" id="IPR001881">
    <property type="entry name" value="EGF-like_Ca-bd_dom"/>
</dbReference>
<dbReference type="GO" id="GO:0016020">
    <property type="term" value="C:membrane"/>
    <property type="evidence" value="ECO:0007669"/>
    <property type="project" value="InterPro"/>
</dbReference>
<dbReference type="SUPFAM" id="SSF57196">
    <property type="entry name" value="EGF/Laminin"/>
    <property type="match status" value="1"/>
</dbReference>
<dbReference type="InterPro" id="IPR000742">
    <property type="entry name" value="EGF"/>
</dbReference>
<dbReference type="PROSITE" id="PS50060">
    <property type="entry name" value="MAM_2"/>
    <property type="match status" value="1"/>
</dbReference>
<feature type="domain" description="EGF-like" evidence="15">
    <location>
        <begin position="152"/>
        <end position="191"/>
    </location>
</feature>
<keyword evidence="6 13" id="KW-0245">EGF-like domain</keyword>
<proteinExistence type="inferred from homology"/>
<dbReference type="InterPro" id="IPR018097">
    <property type="entry name" value="EGF_Ca-bd_CS"/>
</dbReference>
<evidence type="ECO:0000313" key="17">
    <source>
        <dbReference type="Ensembl" id="ENSACOP00000014445.1"/>
    </source>
</evidence>
<dbReference type="InterPro" id="IPR052235">
    <property type="entry name" value="Nephronectin_domain"/>
</dbReference>
<dbReference type="Pfam" id="PF00629">
    <property type="entry name" value="MAM"/>
    <property type="match status" value="1"/>
</dbReference>